<gene>
    <name evidence="1" type="primary">84</name>
    <name evidence="1" type="ORF">SEA_NIGHTMARE_84</name>
</gene>
<sequence length="96" mass="10919">MGLPMLPQAKVTLMVETFNGVDIIEIPLASQPEVSMDMAFNPEGTKSTEHRFGFDCYALYDIDQNLIARKESKPGVTMEWVILDMAREILRKRAEQ</sequence>
<evidence type="ECO:0000313" key="2">
    <source>
        <dbReference type="Proteomes" id="UP000222317"/>
    </source>
</evidence>
<protein>
    <submittedName>
        <fullName evidence="1">Uncharacterized protein</fullName>
    </submittedName>
</protein>
<dbReference type="EMBL" id="MF140423">
    <property type="protein sequence ID" value="ASM62357.1"/>
    <property type="molecule type" value="Genomic_DNA"/>
</dbReference>
<evidence type="ECO:0000313" key="1">
    <source>
        <dbReference type="EMBL" id="ASM62357.1"/>
    </source>
</evidence>
<dbReference type="KEGG" id="vg:79993349"/>
<keyword evidence="2" id="KW-1185">Reference proteome</keyword>
<proteinExistence type="predicted"/>
<dbReference type="GeneID" id="79993349"/>
<name>A0A221J6M6_9CAUD</name>
<dbReference type="Proteomes" id="UP000222317">
    <property type="component" value="Segment"/>
</dbReference>
<accession>A0A221J6M6</accession>
<dbReference type="RefSeq" id="YP_010750007.1">
    <property type="nucleotide sequence ID" value="NC_073328.1"/>
</dbReference>
<organism evidence="1 2">
    <name type="scientific">Arthrobacter phage Nightmare</name>
    <dbReference type="NCBI Taxonomy" id="2015864"/>
    <lineage>
        <taxon>Viruses</taxon>
        <taxon>Duplodnaviria</taxon>
        <taxon>Heunggongvirae</taxon>
        <taxon>Uroviricota</taxon>
        <taxon>Caudoviricetes</taxon>
        <taxon>Gordonvirus</taxon>
        <taxon>Gordonvirus nightmare</taxon>
    </lineage>
</organism>
<reference evidence="1 2" key="1">
    <citation type="submission" date="2017-05" db="EMBL/GenBank/DDBJ databases">
        <authorList>
            <person name="Sperratore M."/>
            <person name="Moy E.A."/>
            <person name="Dunbar D."/>
            <person name="Schmidt R."/>
            <person name="Baltzegar D.A."/>
            <person name="Young E.C."/>
            <person name="Sides K.F."/>
            <person name="Macialek J."/>
            <person name="Stoner T.H."/>
            <person name="Garlena R.A."/>
            <person name="Russell D.A."/>
            <person name="Pope W.H."/>
            <person name="Jacobs-Sera D."/>
            <person name="Hatfull G.F."/>
        </authorList>
    </citation>
    <scope>NUCLEOTIDE SEQUENCE [LARGE SCALE GENOMIC DNA]</scope>
</reference>